<organism evidence="4 5">
    <name type="scientific">Idiomarina baltica</name>
    <dbReference type="NCBI Taxonomy" id="190892"/>
    <lineage>
        <taxon>Bacteria</taxon>
        <taxon>Pseudomonadati</taxon>
        <taxon>Pseudomonadota</taxon>
        <taxon>Gammaproteobacteria</taxon>
        <taxon>Alteromonadales</taxon>
        <taxon>Idiomarinaceae</taxon>
        <taxon>Idiomarina</taxon>
    </lineage>
</organism>
<dbReference type="Gene3D" id="3.40.1580.20">
    <property type="entry name" value="Syd protein"/>
    <property type="match status" value="1"/>
</dbReference>
<dbReference type="Pfam" id="PF07348">
    <property type="entry name" value="Syd"/>
    <property type="match status" value="1"/>
</dbReference>
<dbReference type="InterPro" id="IPR009948">
    <property type="entry name" value="Syd"/>
</dbReference>
<reference evidence="4 5" key="1">
    <citation type="journal article" date="2018" name="Nat. Biotechnol.">
        <title>A standardized bacterial taxonomy based on genome phylogeny substantially revises the tree of life.</title>
        <authorList>
            <person name="Parks D.H."/>
            <person name="Chuvochina M."/>
            <person name="Waite D.W."/>
            <person name="Rinke C."/>
            <person name="Skarshewski A."/>
            <person name="Chaumeil P.A."/>
            <person name="Hugenholtz P."/>
        </authorList>
    </citation>
    <scope>NUCLEOTIDE SEQUENCE [LARGE SCALE GENOMIC DNA]</scope>
    <source>
        <strain evidence="4">UBA9360</strain>
    </source>
</reference>
<protein>
    <submittedName>
        <fullName evidence="4">SecY-interacting protein Syd</fullName>
    </submittedName>
</protein>
<evidence type="ECO:0000313" key="4">
    <source>
        <dbReference type="EMBL" id="HAR57060.1"/>
    </source>
</evidence>
<dbReference type="InterPro" id="IPR038228">
    <property type="entry name" value="Syd_sf"/>
</dbReference>
<keyword evidence="1" id="KW-1003">Cell membrane</keyword>
<accession>A0A348WR98</accession>
<dbReference type="Proteomes" id="UP000262878">
    <property type="component" value="Unassembled WGS sequence"/>
</dbReference>
<dbReference type="STRING" id="314276.OS145_13039"/>
<dbReference type="AlphaFoldDB" id="A0A348WR98"/>
<comment type="caution">
    <text evidence="4">The sequence shown here is derived from an EMBL/GenBank/DDBJ whole genome shotgun (WGS) entry which is preliminary data.</text>
</comment>
<evidence type="ECO:0000256" key="2">
    <source>
        <dbReference type="ARBA" id="ARBA00022519"/>
    </source>
</evidence>
<evidence type="ECO:0000256" key="3">
    <source>
        <dbReference type="ARBA" id="ARBA00023136"/>
    </source>
</evidence>
<dbReference type="CDD" id="cd16323">
    <property type="entry name" value="Syd"/>
    <property type="match status" value="1"/>
</dbReference>
<dbReference type="GO" id="GO:0009898">
    <property type="term" value="C:cytoplasmic side of plasma membrane"/>
    <property type="evidence" value="ECO:0007669"/>
    <property type="project" value="InterPro"/>
</dbReference>
<proteinExistence type="predicted"/>
<keyword evidence="3" id="KW-0472">Membrane</keyword>
<sequence length="189" mass="21640">MSSVSTEHAVSVLLERYLEVIPEPKTEWVEEWDAKIYQQRIGEEQVIWRPVKRDEVQDFSTLESALDMRFHDSVKRLFGDWFSGDLSLAFATGETTPSMGFELLMPQCQEDAERLLQNLTGHILMKRKLKQPVTIFIGILHEHDDCLVSIDNSTGEVALEWLGKLQHQTLAVDLATFLLQCQPHSGEND</sequence>
<dbReference type="EMBL" id="DMUP01000240">
    <property type="protein sequence ID" value="HAR57060.1"/>
    <property type="molecule type" value="Genomic_DNA"/>
</dbReference>
<gene>
    <name evidence="4" type="ORF">DCR58_09810</name>
</gene>
<keyword evidence="2" id="KW-0997">Cell inner membrane</keyword>
<evidence type="ECO:0000256" key="1">
    <source>
        <dbReference type="ARBA" id="ARBA00022475"/>
    </source>
</evidence>
<evidence type="ECO:0000313" key="5">
    <source>
        <dbReference type="Proteomes" id="UP000262878"/>
    </source>
</evidence>
<name>A0A348WR98_9GAMM</name>